<dbReference type="SUPFAM" id="SSF53474">
    <property type="entry name" value="alpha/beta-Hydrolases"/>
    <property type="match status" value="1"/>
</dbReference>
<dbReference type="InterPro" id="IPR050300">
    <property type="entry name" value="GDXG_lipolytic_enzyme"/>
</dbReference>
<evidence type="ECO:0000259" key="2">
    <source>
        <dbReference type="Pfam" id="PF07859"/>
    </source>
</evidence>
<dbReference type="InterPro" id="IPR013094">
    <property type="entry name" value="AB_hydrolase_3"/>
</dbReference>
<dbReference type="Pfam" id="PF07859">
    <property type="entry name" value="Abhydrolase_3"/>
    <property type="match status" value="1"/>
</dbReference>
<dbReference type="InterPro" id="IPR029058">
    <property type="entry name" value="AB_hydrolase_fold"/>
</dbReference>
<keyword evidence="1 3" id="KW-0378">Hydrolase</keyword>
<dbReference type="EMBL" id="BAAARB010000036">
    <property type="protein sequence ID" value="GAA2393890.1"/>
    <property type="molecule type" value="Genomic_DNA"/>
</dbReference>
<feature type="domain" description="Alpha/beta hydrolase fold-3" evidence="2">
    <location>
        <begin position="75"/>
        <end position="272"/>
    </location>
</feature>
<evidence type="ECO:0000313" key="4">
    <source>
        <dbReference type="Proteomes" id="UP001501170"/>
    </source>
</evidence>
<accession>A0ABN3I390</accession>
<comment type="caution">
    <text evidence="3">The sequence shown here is derived from an EMBL/GenBank/DDBJ whole genome shotgun (WGS) entry which is preliminary data.</text>
</comment>
<dbReference type="PANTHER" id="PTHR48081:SF8">
    <property type="entry name" value="ALPHA_BETA HYDROLASE FOLD-3 DOMAIN-CONTAINING PROTEIN-RELATED"/>
    <property type="match status" value="1"/>
</dbReference>
<evidence type="ECO:0000313" key="3">
    <source>
        <dbReference type="EMBL" id="GAA2393890.1"/>
    </source>
</evidence>
<evidence type="ECO:0000256" key="1">
    <source>
        <dbReference type="ARBA" id="ARBA00022801"/>
    </source>
</evidence>
<organism evidence="3 4">
    <name type="scientific">Gordonia cholesterolivorans</name>
    <dbReference type="NCBI Taxonomy" id="559625"/>
    <lineage>
        <taxon>Bacteria</taxon>
        <taxon>Bacillati</taxon>
        <taxon>Actinomycetota</taxon>
        <taxon>Actinomycetes</taxon>
        <taxon>Mycobacteriales</taxon>
        <taxon>Gordoniaceae</taxon>
        <taxon>Gordonia</taxon>
    </lineage>
</organism>
<dbReference type="PANTHER" id="PTHR48081">
    <property type="entry name" value="AB HYDROLASE SUPERFAMILY PROTEIN C4A8.06C"/>
    <property type="match status" value="1"/>
</dbReference>
<reference evidence="3 4" key="1">
    <citation type="journal article" date="2019" name="Int. J. Syst. Evol. Microbiol.">
        <title>The Global Catalogue of Microorganisms (GCM) 10K type strain sequencing project: providing services to taxonomists for standard genome sequencing and annotation.</title>
        <authorList>
            <consortium name="The Broad Institute Genomics Platform"/>
            <consortium name="The Broad Institute Genome Sequencing Center for Infectious Disease"/>
            <person name="Wu L."/>
            <person name="Ma J."/>
        </authorList>
    </citation>
    <scope>NUCLEOTIDE SEQUENCE [LARGE SCALE GENOMIC DNA]</scope>
    <source>
        <strain evidence="3 4">JCM 16227</strain>
    </source>
</reference>
<proteinExistence type="predicted"/>
<dbReference type="Gene3D" id="3.40.50.1820">
    <property type="entry name" value="alpha/beta hydrolase"/>
    <property type="match status" value="1"/>
</dbReference>
<protein>
    <submittedName>
        <fullName evidence="3">Alpha/beta hydrolase</fullName>
    </submittedName>
</protein>
<name>A0ABN3I390_9ACTN</name>
<dbReference type="RefSeq" id="WP_346077731.1">
    <property type="nucleotide sequence ID" value="NZ_BAAARB010000036.1"/>
</dbReference>
<dbReference type="Proteomes" id="UP001501170">
    <property type="component" value="Unassembled WGS sequence"/>
</dbReference>
<keyword evidence="4" id="KW-1185">Reference proteome</keyword>
<dbReference type="GO" id="GO:0016787">
    <property type="term" value="F:hydrolase activity"/>
    <property type="evidence" value="ECO:0007669"/>
    <property type="project" value="UniProtKB-KW"/>
</dbReference>
<gene>
    <name evidence="3" type="ORF">GCM10009855_36750</name>
</gene>
<sequence>MVSIPARLTMASLRATRSKKFYVDPAVMTERLPRHQRKSMTTPPWLPTVQVSLEHVGDMRCYRIEPRDGAGDTRILHLHGGGFVEEPQRHHWRFLAWLARAADASVIMPIYPLCPSADHRTIIPAVADAAHTYLAGAPGPAVLSGDSAGGRLALELCCGDRRLRTEPDAAVLLSPWIDLTVSMPEADAIDPDDPELGIAGLRQAGRWFAGNAPPTDFGPVDGERLSALPPTIVFTGTRDVLNPDARDFVGRARSAGATIRLKEHRGMFHNWIMHKIPEASRARRELEAFISERLEERGSHLRGRSTTSKGSMQ</sequence>